<dbReference type="EMBL" id="ABEU02000009">
    <property type="protein sequence ID" value="PNR48055.1"/>
    <property type="molecule type" value="Genomic_DNA"/>
</dbReference>
<organism evidence="2">
    <name type="scientific">Physcomitrium patens</name>
    <name type="common">Spreading-leaved earth moss</name>
    <name type="synonym">Physcomitrella patens</name>
    <dbReference type="NCBI Taxonomy" id="3218"/>
    <lineage>
        <taxon>Eukaryota</taxon>
        <taxon>Viridiplantae</taxon>
        <taxon>Streptophyta</taxon>
        <taxon>Embryophyta</taxon>
        <taxon>Bryophyta</taxon>
        <taxon>Bryophytina</taxon>
        <taxon>Bryopsida</taxon>
        <taxon>Funariidae</taxon>
        <taxon>Funariales</taxon>
        <taxon>Funariaceae</taxon>
        <taxon>Physcomitrium</taxon>
    </lineage>
</organism>
<protein>
    <submittedName>
        <fullName evidence="2 3">Uncharacterized protein</fullName>
    </submittedName>
</protein>
<accession>A0A2K1K2Q1</accession>
<feature type="region of interest" description="Disordered" evidence="1">
    <location>
        <begin position="98"/>
        <end position="121"/>
    </location>
</feature>
<evidence type="ECO:0000313" key="3">
    <source>
        <dbReference type="EnsemblPlants" id="Pp3c9_10340V3.1"/>
    </source>
</evidence>
<feature type="region of interest" description="Disordered" evidence="1">
    <location>
        <begin position="340"/>
        <end position="398"/>
    </location>
</feature>
<dbReference type="OMA" id="WAKDNAR"/>
<feature type="compositionally biased region" description="Basic residues" evidence="1">
    <location>
        <begin position="388"/>
        <end position="398"/>
    </location>
</feature>
<dbReference type="OrthoDB" id="1934408at2759"/>
<dbReference type="Gramene" id="Pp3c9_10340V3.3">
    <property type="protein sequence ID" value="Pp3c9_10340V3.3"/>
    <property type="gene ID" value="Pp3c9_10340"/>
</dbReference>
<feature type="region of interest" description="Disordered" evidence="1">
    <location>
        <begin position="140"/>
        <end position="202"/>
    </location>
</feature>
<dbReference type="PaxDb" id="3218-PP1S24_40V6.1"/>
<gene>
    <name evidence="3" type="primary">LOC112287038</name>
    <name evidence="2" type="ORF">PHYPA_012528</name>
</gene>
<feature type="compositionally biased region" description="Low complexity" evidence="1">
    <location>
        <begin position="192"/>
        <end position="202"/>
    </location>
</feature>
<dbReference type="Gramene" id="Pp3c9_10340V3.1">
    <property type="protein sequence ID" value="Pp3c9_10340V3.1"/>
    <property type="gene ID" value="Pp3c9_10340"/>
</dbReference>
<dbReference type="Gramene" id="Pp3c9_10340V3.2">
    <property type="protein sequence ID" value="Pp3c9_10340V3.2"/>
    <property type="gene ID" value="Pp3c9_10340"/>
</dbReference>
<reference evidence="2 4" key="2">
    <citation type="journal article" date="2018" name="Plant J.">
        <title>The Physcomitrella patens chromosome-scale assembly reveals moss genome structure and evolution.</title>
        <authorList>
            <person name="Lang D."/>
            <person name="Ullrich K.K."/>
            <person name="Murat F."/>
            <person name="Fuchs J."/>
            <person name="Jenkins J."/>
            <person name="Haas F.B."/>
            <person name="Piednoel M."/>
            <person name="Gundlach H."/>
            <person name="Van Bel M."/>
            <person name="Meyberg R."/>
            <person name="Vives C."/>
            <person name="Morata J."/>
            <person name="Symeonidi A."/>
            <person name="Hiss M."/>
            <person name="Muchero W."/>
            <person name="Kamisugi Y."/>
            <person name="Saleh O."/>
            <person name="Blanc G."/>
            <person name="Decker E.L."/>
            <person name="van Gessel N."/>
            <person name="Grimwood J."/>
            <person name="Hayes R.D."/>
            <person name="Graham S.W."/>
            <person name="Gunter L.E."/>
            <person name="McDaniel S.F."/>
            <person name="Hoernstein S.N.W."/>
            <person name="Larsson A."/>
            <person name="Li F.W."/>
            <person name="Perroud P.F."/>
            <person name="Phillips J."/>
            <person name="Ranjan P."/>
            <person name="Rokshar D.S."/>
            <person name="Rothfels C.J."/>
            <person name="Schneider L."/>
            <person name="Shu S."/>
            <person name="Stevenson D.W."/>
            <person name="Thummler F."/>
            <person name="Tillich M."/>
            <person name="Villarreal Aguilar J.C."/>
            <person name="Widiez T."/>
            <person name="Wong G.K."/>
            <person name="Wymore A."/>
            <person name="Zhang Y."/>
            <person name="Zimmer A.D."/>
            <person name="Quatrano R.S."/>
            <person name="Mayer K.F.X."/>
            <person name="Goodstein D."/>
            <person name="Casacuberta J.M."/>
            <person name="Vandepoele K."/>
            <person name="Reski R."/>
            <person name="Cuming A.C."/>
            <person name="Tuskan G.A."/>
            <person name="Maumus F."/>
            <person name="Salse J."/>
            <person name="Schmutz J."/>
            <person name="Rensing S.A."/>
        </authorList>
    </citation>
    <scope>NUCLEOTIDE SEQUENCE [LARGE SCALE GENOMIC DNA]</scope>
    <source>
        <strain evidence="3 4">cv. Gransden 2004</strain>
    </source>
</reference>
<feature type="compositionally biased region" description="Low complexity" evidence="1">
    <location>
        <begin position="98"/>
        <end position="107"/>
    </location>
</feature>
<name>A0A2K1K2Q1_PHYPA</name>
<reference evidence="2 4" key="1">
    <citation type="journal article" date="2008" name="Science">
        <title>The Physcomitrella genome reveals evolutionary insights into the conquest of land by plants.</title>
        <authorList>
            <person name="Rensing S."/>
            <person name="Lang D."/>
            <person name="Zimmer A."/>
            <person name="Terry A."/>
            <person name="Salamov A."/>
            <person name="Shapiro H."/>
            <person name="Nishiyama T."/>
            <person name="Perroud P.-F."/>
            <person name="Lindquist E."/>
            <person name="Kamisugi Y."/>
            <person name="Tanahashi T."/>
            <person name="Sakakibara K."/>
            <person name="Fujita T."/>
            <person name="Oishi K."/>
            <person name="Shin-I T."/>
            <person name="Kuroki Y."/>
            <person name="Toyoda A."/>
            <person name="Suzuki Y."/>
            <person name="Hashimoto A."/>
            <person name="Yamaguchi K."/>
            <person name="Sugano A."/>
            <person name="Kohara Y."/>
            <person name="Fujiyama A."/>
            <person name="Anterola A."/>
            <person name="Aoki S."/>
            <person name="Ashton N."/>
            <person name="Barbazuk W.B."/>
            <person name="Barker E."/>
            <person name="Bennetzen J."/>
            <person name="Bezanilla M."/>
            <person name="Blankenship R."/>
            <person name="Cho S.H."/>
            <person name="Dutcher S."/>
            <person name="Estelle M."/>
            <person name="Fawcett J.A."/>
            <person name="Gundlach H."/>
            <person name="Hanada K."/>
            <person name="Heyl A."/>
            <person name="Hicks K.A."/>
            <person name="Hugh J."/>
            <person name="Lohr M."/>
            <person name="Mayer K."/>
            <person name="Melkozernov A."/>
            <person name="Murata T."/>
            <person name="Nelson D."/>
            <person name="Pils B."/>
            <person name="Prigge M."/>
            <person name="Reiss B."/>
            <person name="Renner T."/>
            <person name="Rombauts S."/>
            <person name="Rushton P."/>
            <person name="Sanderfoot A."/>
            <person name="Schween G."/>
            <person name="Shiu S.-H."/>
            <person name="Stueber K."/>
            <person name="Theodoulou F.L."/>
            <person name="Tu H."/>
            <person name="Van de Peer Y."/>
            <person name="Verrier P.J."/>
            <person name="Waters E."/>
            <person name="Wood A."/>
            <person name="Yang L."/>
            <person name="Cove D."/>
            <person name="Cuming A."/>
            <person name="Hasebe M."/>
            <person name="Lucas S."/>
            <person name="Mishler D.B."/>
            <person name="Reski R."/>
            <person name="Grigoriev I."/>
            <person name="Quatrano R.S."/>
            <person name="Boore J.L."/>
        </authorList>
    </citation>
    <scope>NUCLEOTIDE SEQUENCE [LARGE SCALE GENOMIC DNA]</scope>
    <source>
        <strain evidence="3 4">cv. Gransden 2004</strain>
    </source>
</reference>
<dbReference type="Proteomes" id="UP000006727">
    <property type="component" value="Chromosome 9"/>
</dbReference>
<sequence length="398" mass="43695">MDKLYLDQENERDVDDLLAQINDENILKMSVNIHHKGANRMRTPFLEDQELGNQGINAELEARYASLKAPRPKAKERGTISRKSKQIDILKTDVSASSKRCSKAASKGEQSVSQSKAAVSDEGDSLNAELIARFQALKGPSVPQELSDGEASLKSGSSGSNTPILSEHLKALKTRSKKSPQMSPSRPDYPPGVTVSSTSVGSSGWCAPASPFKMMRVLSTKKSGPDSLGPVSRSSSHSSQTRDAKKAIKRSLSHTSKDDDQEDPSAVVADVQRLLAAVSKEGRSEREQCTAKEALLVENKRAFNMKDRDTELLKAMEDEEAIALEAEKVVEWAKDNARLEGSDEEFEDELDIEVTDSDDSDDSAGAKLMNTKKKTSLLEDADPEESKKRKGRRRWNFL</sequence>
<evidence type="ECO:0000256" key="1">
    <source>
        <dbReference type="SAM" id="MobiDB-lite"/>
    </source>
</evidence>
<feature type="compositionally biased region" description="Polar residues" evidence="1">
    <location>
        <begin position="154"/>
        <end position="164"/>
    </location>
</feature>
<feature type="compositionally biased region" description="Acidic residues" evidence="1">
    <location>
        <begin position="342"/>
        <end position="362"/>
    </location>
</feature>
<dbReference type="EnsemblPlants" id="Pp3c9_10340V3.2">
    <property type="protein sequence ID" value="Pp3c9_10340V3.2"/>
    <property type="gene ID" value="Pp3c9_10340"/>
</dbReference>
<proteinExistence type="predicted"/>
<keyword evidence="4" id="KW-1185">Reference proteome</keyword>
<feature type="region of interest" description="Disordered" evidence="1">
    <location>
        <begin position="220"/>
        <end position="266"/>
    </location>
</feature>
<evidence type="ECO:0000313" key="2">
    <source>
        <dbReference type="EMBL" id="PNR48055.1"/>
    </source>
</evidence>
<dbReference type="EnsemblPlants" id="Pp3c9_10340V3.1">
    <property type="protein sequence ID" value="Pp3c9_10340V3.1"/>
    <property type="gene ID" value="Pp3c9_10340"/>
</dbReference>
<evidence type="ECO:0000313" key="4">
    <source>
        <dbReference type="Proteomes" id="UP000006727"/>
    </source>
</evidence>
<feature type="compositionally biased region" description="Polar residues" evidence="1">
    <location>
        <begin position="108"/>
        <end position="117"/>
    </location>
</feature>
<reference evidence="3" key="3">
    <citation type="submission" date="2020-12" db="UniProtKB">
        <authorList>
            <consortium name="EnsemblPlants"/>
        </authorList>
    </citation>
    <scope>IDENTIFICATION</scope>
</reference>
<dbReference type="EnsemblPlants" id="Pp3c9_10340V3.4">
    <property type="protein sequence ID" value="Pp3c9_10340V3.4"/>
    <property type="gene ID" value="Pp3c9_10340"/>
</dbReference>
<dbReference type="Gramene" id="Pp3c9_10340V3.4">
    <property type="protein sequence ID" value="Pp3c9_10340V3.4"/>
    <property type="gene ID" value="Pp3c9_10340"/>
</dbReference>
<dbReference type="AlphaFoldDB" id="A0A2K1K2Q1"/>
<dbReference type="EnsemblPlants" id="Pp3c9_10340V3.3">
    <property type="protein sequence ID" value="Pp3c9_10340V3.3"/>
    <property type="gene ID" value="Pp3c9_10340"/>
</dbReference>